<keyword evidence="3 10" id="KW-0444">Lipid biosynthesis</keyword>
<protein>
    <recommendedName>
        <fullName evidence="8 10">Phosphate acyltransferase</fullName>
        <ecNumber evidence="8 10">2.3.1.274</ecNumber>
    </recommendedName>
    <alternativeName>
        <fullName evidence="10">Acyl-ACP phosphotransacylase</fullName>
    </alternativeName>
    <alternativeName>
        <fullName evidence="10">Acyl-[acyl-carrier-protein]--phosphate acyltransferase</fullName>
    </alternativeName>
    <alternativeName>
        <fullName evidence="10">Phosphate-acyl-ACP acyltransferase</fullName>
    </alternativeName>
</protein>
<keyword evidence="11" id="KW-0012">Acyltransferase</keyword>
<comment type="subcellular location">
    <subcellularLocation>
        <location evidence="10">Cytoplasm</location>
    </subcellularLocation>
    <text evidence="10">Associated with the membrane possibly through PlsY.</text>
</comment>
<evidence type="ECO:0000256" key="8">
    <source>
        <dbReference type="ARBA" id="ARBA00024069"/>
    </source>
</evidence>
<evidence type="ECO:0000256" key="5">
    <source>
        <dbReference type="ARBA" id="ARBA00023098"/>
    </source>
</evidence>
<dbReference type="RefSeq" id="WP_286292741.1">
    <property type="nucleotide sequence ID" value="NZ_AP024718.1"/>
</dbReference>
<evidence type="ECO:0000256" key="10">
    <source>
        <dbReference type="HAMAP-Rule" id="MF_00019"/>
    </source>
</evidence>
<evidence type="ECO:0000256" key="7">
    <source>
        <dbReference type="ARBA" id="ARBA00023264"/>
    </source>
</evidence>
<comment type="similarity">
    <text evidence="10">Belongs to the PlsX family.</text>
</comment>
<dbReference type="HAMAP" id="MF_00019">
    <property type="entry name" value="PlsX"/>
    <property type="match status" value="1"/>
</dbReference>
<dbReference type="GO" id="GO:0008654">
    <property type="term" value="P:phospholipid biosynthetic process"/>
    <property type="evidence" value="ECO:0007669"/>
    <property type="project" value="UniProtKB-KW"/>
</dbReference>
<dbReference type="GO" id="GO:0005737">
    <property type="term" value="C:cytoplasm"/>
    <property type="evidence" value="ECO:0007669"/>
    <property type="project" value="UniProtKB-SubCell"/>
</dbReference>
<dbReference type="Pfam" id="PF02504">
    <property type="entry name" value="FA_synthesis"/>
    <property type="match status" value="1"/>
</dbReference>
<evidence type="ECO:0000256" key="9">
    <source>
        <dbReference type="ARBA" id="ARBA00046608"/>
    </source>
</evidence>
<evidence type="ECO:0000313" key="11">
    <source>
        <dbReference type="EMBL" id="BCX87791.1"/>
    </source>
</evidence>
<keyword evidence="2 10" id="KW-0963">Cytoplasm</keyword>
<gene>
    <name evidence="10" type="primary">plsX</name>
    <name evidence="11" type="ORF">MIN45_P0158</name>
</gene>
<comment type="catalytic activity">
    <reaction evidence="1 10">
        <text>a fatty acyl-[ACP] + phosphate = an acyl phosphate + holo-[ACP]</text>
        <dbReference type="Rhea" id="RHEA:42292"/>
        <dbReference type="Rhea" id="RHEA-COMP:9685"/>
        <dbReference type="Rhea" id="RHEA-COMP:14125"/>
        <dbReference type="ChEBI" id="CHEBI:43474"/>
        <dbReference type="ChEBI" id="CHEBI:59918"/>
        <dbReference type="ChEBI" id="CHEBI:64479"/>
        <dbReference type="ChEBI" id="CHEBI:138651"/>
        <dbReference type="EC" id="2.3.1.274"/>
    </reaction>
</comment>
<dbReference type="Proteomes" id="UP001321450">
    <property type="component" value="Chromosome"/>
</dbReference>
<dbReference type="GO" id="GO:0006633">
    <property type="term" value="P:fatty acid biosynthetic process"/>
    <property type="evidence" value="ECO:0007669"/>
    <property type="project" value="UniProtKB-UniRule"/>
</dbReference>
<reference evidence="12" key="1">
    <citation type="journal article" date="2024" name="Int. J. Syst. Evol. Microbiol.">
        <title>Methylomarinovum tepidoasis sp. nov., a moderately thermophilic methanotroph of the family Methylothermaceae isolated from a deep-sea hydrothermal field.</title>
        <authorList>
            <person name="Hirayama H."/>
            <person name="Takaki Y."/>
            <person name="Abe M."/>
            <person name="Miyazaki M."/>
            <person name="Uematsu K."/>
            <person name="Matsui Y."/>
            <person name="Takai K."/>
        </authorList>
    </citation>
    <scope>NUCLEOTIDE SEQUENCE [LARGE SCALE GENOMIC DNA]</scope>
    <source>
        <strain evidence="12">IN45</strain>
    </source>
</reference>
<evidence type="ECO:0000256" key="1">
    <source>
        <dbReference type="ARBA" id="ARBA00001232"/>
    </source>
</evidence>
<keyword evidence="4 10" id="KW-0808">Transferase</keyword>
<organism evidence="11 12">
    <name type="scientific">Methylomarinovum tepidoasis</name>
    <dbReference type="NCBI Taxonomy" id="2840183"/>
    <lineage>
        <taxon>Bacteria</taxon>
        <taxon>Pseudomonadati</taxon>
        <taxon>Pseudomonadota</taxon>
        <taxon>Gammaproteobacteria</taxon>
        <taxon>Methylococcales</taxon>
        <taxon>Methylothermaceae</taxon>
        <taxon>Methylomarinovum</taxon>
    </lineage>
</organism>
<dbReference type="NCBIfam" id="TIGR00182">
    <property type="entry name" value="plsX"/>
    <property type="match status" value="1"/>
</dbReference>
<dbReference type="InterPro" id="IPR012281">
    <property type="entry name" value="Phospholipid_synth_PlsX-like"/>
</dbReference>
<proteinExistence type="inferred from homology"/>
<dbReference type="KEGG" id="meiy:MIN45_P0158"/>
<keyword evidence="12" id="KW-1185">Reference proteome</keyword>
<evidence type="ECO:0000256" key="3">
    <source>
        <dbReference type="ARBA" id="ARBA00022516"/>
    </source>
</evidence>
<evidence type="ECO:0000256" key="4">
    <source>
        <dbReference type="ARBA" id="ARBA00022679"/>
    </source>
</evidence>
<keyword evidence="7 10" id="KW-1208">Phospholipid metabolism</keyword>
<evidence type="ECO:0000256" key="6">
    <source>
        <dbReference type="ARBA" id="ARBA00023209"/>
    </source>
</evidence>
<dbReference type="EMBL" id="AP024718">
    <property type="protein sequence ID" value="BCX87791.1"/>
    <property type="molecule type" value="Genomic_DNA"/>
</dbReference>
<dbReference type="GO" id="GO:0043811">
    <property type="term" value="F:phosphate:acyl-[acyl carrier protein] acyltransferase activity"/>
    <property type="evidence" value="ECO:0007669"/>
    <property type="project" value="UniProtKB-UniRule"/>
</dbReference>
<dbReference type="PANTHER" id="PTHR30100:SF1">
    <property type="entry name" value="PHOSPHATE ACYLTRANSFERASE"/>
    <property type="match status" value="1"/>
</dbReference>
<dbReference type="PIRSF" id="PIRSF002465">
    <property type="entry name" value="Phsphlp_syn_PlsX"/>
    <property type="match status" value="1"/>
</dbReference>
<dbReference type="AlphaFoldDB" id="A0AAU9C7K4"/>
<comment type="subunit">
    <text evidence="9 10">Homodimer. Probably interacts with PlsY.</text>
</comment>
<evidence type="ECO:0000256" key="2">
    <source>
        <dbReference type="ARBA" id="ARBA00022490"/>
    </source>
</evidence>
<dbReference type="PANTHER" id="PTHR30100">
    <property type="entry name" value="FATTY ACID/PHOSPHOLIPID SYNTHESIS PROTEIN PLSX"/>
    <property type="match status" value="1"/>
</dbReference>
<name>A0AAU9C7K4_9GAMM</name>
<evidence type="ECO:0000313" key="12">
    <source>
        <dbReference type="Proteomes" id="UP001321450"/>
    </source>
</evidence>
<dbReference type="Gene3D" id="3.40.718.10">
    <property type="entry name" value="Isopropylmalate Dehydrogenase"/>
    <property type="match status" value="1"/>
</dbReference>
<keyword evidence="6 10" id="KW-0594">Phospholipid biosynthesis</keyword>
<dbReference type="EC" id="2.3.1.274" evidence="8 10"/>
<dbReference type="InterPro" id="IPR003664">
    <property type="entry name" value="FA_synthesis"/>
</dbReference>
<accession>A0AAU9C7K4</accession>
<comment type="pathway">
    <text evidence="10">Lipid metabolism; phospholipid metabolism.</text>
</comment>
<dbReference type="SUPFAM" id="SSF53659">
    <property type="entry name" value="Isocitrate/Isopropylmalate dehydrogenase-like"/>
    <property type="match status" value="1"/>
</dbReference>
<comment type="function">
    <text evidence="10">Catalyzes the reversible formation of acyl-phosphate (acyl-PO(4)) from acyl-[acyl-carrier-protein] (acyl-ACP). This enzyme utilizes acyl-ACP as fatty acyl donor, but not acyl-CoA.</text>
</comment>
<keyword evidence="5 10" id="KW-0443">Lipid metabolism</keyword>
<sequence>MSKQAPVIAIDAMGGDHGPEVTVPAALDCLRQYPQLQLILVGQDAVLRESLAAHGRSDHPRLRIHHASEVVAMDDLPSRALRNKRDSSMRVALNLVRDGEADACVSAGNTGALMATARFVLKTIPGIDRPAIIVTLPAANGCTHILDMGANVDCSAEHLYQFAVMGYELVRAVENVDSPRVGLLNIGEEEIKGNEQVKQAARLLSSSYLNFIGYVEGDDIFTGQVDIVVTDGFVGNVALKTIEGLARLLGQALREGFQKNLYARLVGLMALPVLRGFKQRFDPRRYNGATLLGLQGIVIKSHGNADRAAFANAIRMALLEIDKAVPERIGERVATIFANGAGIHEDAPHTTRMNRA</sequence>